<gene>
    <name evidence="3" type="ORF">LLEC1_03891</name>
</gene>
<keyword evidence="2" id="KW-0732">Signal</keyword>
<feature type="region of interest" description="Disordered" evidence="1">
    <location>
        <begin position="21"/>
        <end position="47"/>
    </location>
</feature>
<feature type="chain" id="PRO_5008104559" description="PH domain-containing protein" evidence="2">
    <location>
        <begin position="24"/>
        <end position="88"/>
    </location>
</feature>
<name>A0A179II85_CORDF</name>
<evidence type="ECO:0000313" key="3">
    <source>
        <dbReference type="EMBL" id="OAR01470.1"/>
    </source>
</evidence>
<dbReference type="EMBL" id="LUKN01001127">
    <property type="protein sequence ID" value="OAR01470.1"/>
    <property type="molecule type" value="Genomic_DNA"/>
</dbReference>
<evidence type="ECO:0000256" key="2">
    <source>
        <dbReference type="SAM" id="SignalP"/>
    </source>
</evidence>
<feature type="signal peptide" evidence="2">
    <location>
        <begin position="1"/>
        <end position="23"/>
    </location>
</feature>
<evidence type="ECO:0000313" key="4">
    <source>
        <dbReference type="Proteomes" id="UP000243081"/>
    </source>
</evidence>
<accession>A0A179II85</accession>
<dbReference type="AlphaFoldDB" id="A0A179II85"/>
<organism evidence="3 4">
    <name type="scientific">Cordyceps confragosa</name>
    <name type="common">Lecanicillium lecanii</name>
    <dbReference type="NCBI Taxonomy" id="2714763"/>
    <lineage>
        <taxon>Eukaryota</taxon>
        <taxon>Fungi</taxon>
        <taxon>Dikarya</taxon>
        <taxon>Ascomycota</taxon>
        <taxon>Pezizomycotina</taxon>
        <taxon>Sordariomycetes</taxon>
        <taxon>Hypocreomycetidae</taxon>
        <taxon>Hypocreales</taxon>
        <taxon>Cordycipitaceae</taxon>
        <taxon>Akanthomyces</taxon>
    </lineage>
</organism>
<dbReference type="Proteomes" id="UP000243081">
    <property type="component" value="Unassembled WGS sequence"/>
</dbReference>
<dbReference type="OMA" id="KKWMLTV"/>
<keyword evidence="4" id="KW-1185">Reference proteome</keyword>
<feature type="region of interest" description="Disordered" evidence="1">
    <location>
        <begin position="66"/>
        <end position="88"/>
    </location>
</feature>
<evidence type="ECO:0008006" key="5">
    <source>
        <dbReference type="Google" id="ProtNLM"/>
    </source>
</evidence>
<dbReference type="OrthoDB" id="4868652at2759"/>
<sequence>MVRFTAAAVLAFAVSAMAISSDGQPVDAAAPSTQDEAQPPKEANPEDFKKWMLTVAEAAEELRKVAEEVAKNPGANASSGNEAEAEGA</sequence>
<comment type="caution">
    <text evidence="3">The sequence shown here is derived from an EMBL/GenBank/DDBJ whole genome shotgun (WGS) entry which is preliminary data.</text>
</comment>
<reference evidence="3 4" key="1">
    <citation type="submission" date="2016-03" db="EMBL/GenBank/DDBJ databases">
        <title>Fine-scale spatial genetic structure of a fungal parasite of coffee scale insects.</title>
        <authorList>
            <person name="Jackson D."/>
            <person name="Zemenick K.A."/>
            <person name="Malloure B."/>
            <person name="Quandt C.A."/>
            <person name="James T.Y."/>
        </authorList>
    </citation>
    <scope>NUCLEOTIDE SEQUENCE [LARGE SCALE GENOMIC DNA]</scope>
    <source>
        <strain evidence="3 4">UM487</strain>
    </source>
</reference>
<evidence type="ECO:0000256" key="1">
    <source>
        <dbReference type="SAM" id="MobiDB-lite"/>
    </source>
</evidence>
<protein>
    <recommendedName>
        <fullName evidence="5">PH domain-containing protein</fullName>
    </recommendedName>
</protein>
<proteinExistence type="predicted"/>